<reference evidence="8" key="1">
    <citation type="submission" date="2019-12" db="EMBL/GenBank/DDBJ databases">
        <title>Compelete sequence of pSE5369-VIM.</title>
        <authorList>
            <person name="Zhou D."/>
        </authorList>
    </citation>
    <scope>NUCLEOTIDE SEQUENCE</scope>
    <source>
        <strain evidence="8">SE5369</strain>
        <plasmid evidence="8">pSE5369-VIM</plasmid>
    </source>
</reference>
<evidence type="ECO:0000256" key="3">
    <source>
        <dbReference type="ARBA" id="ARBA00022692"/>
    </source>
</evidence>
<dbReference type="GO" id="GO:0022904">
    <property type="term" value="P:respiratory electron transport chain"/>
    <property type="evidence" value="ECO:0007669"/>
    <property type="project" value="InterPro"/>
</dbReference>
<evidence type="ECO:0000313" key="8">
    <source>
        <dbReference type="EMBL" id="QLG05058.1"/>
    </source>
</evidence>
<organism evidence="9">
    <name type="scientific">Pseudomonas aeruginosa</name>
    <dbReference type="NCBI Taxonomy" id="287"/>
    <lineage>
        <taxon>Bacteria</taxon>
        <taxon>Pseudomonadati</taxon>
        <taxon>Pseudomonadota</taxon>
        <taxon>Gammaproteobacteria</taxon>
        <taxon>Pseudomonadales</taxon>
        <taxon>Pseudomonadaceae</taxon>
        <taxon>Pseudomonas</taxon>
    </lineage>
</organism>
<keyword evidence="9" id="KW-0614">Plasmid</keyword>
<sequence length="182" mass="20603">MNDFGAMPERSKTIKPIAARLGHLLIIGLMLTALLTGLEAFDFSSPPRILTRDGLFALHRGAGLMVGMLAIVWLWLRRDCFRQGWVGFWHALLLSVALLIPLAPWLARMLEGRLEEAFALVPVYNLVSRPESGLSYLLFHWHRMLIAGFLVLLGIHVAAALFHAFVLKDKLLSRMFFWRDPS</sequence>
<protein>
    <recommendedName>
        <fullName evidence="7">Cytochrome b561 bacterial/Ni-hydrogenase domain-containing protein</fullName>
    </recommendedName>
</protein>
<keyword evidence="5 6" id="KW-0472">Membrane</keyword>
<proteinExistence type="predicted"/>
<dbReference type="InterPro" id="IPR016174">
    <property type="entry name" value="Di-haem_cyt_TM"/>
</dbReference>
<dbReference type="EMBL" id="MN894888">
    <property type="protein sequence ID" value="QLG05058.1"/>
    <property type="molecule type" value="Genomic_DNA"/>
</dbReference>
<evidence type="ECO:0000256" key="1">
    <source>
        <dbReference type="ARBA" id="ARBA00004651"/>
    </source>
</evidence>
<dbReference type="GO" id="GO:0009055">
    <property type="term" value="F:electron transfer activity"/>
    <property type="evidence" value="ECO:0007669"/>
    <property type="project" value="InterPro"/>
</dbReference>
<feature type="transmembrane region" description="Helical" evidence="6">
    <location>
        <begin position="144"/>
        <end position="167"/>
    </location>
</feature>
<keyword evidence="3 6" id="KW-0812">Transmembrane</keyword>
<feature type="transmembrane region" description="Helical" evidence="6">
    <location>
        <begin position="56"/>
        <end position="76"/>
    </location>
</feature>
<feature type="domain" description="Cytochrome b561 bacterial/Ni-hydrogenase" evidence="7">
    <location>
        <begin position="17"/>
        <end position="177"/>
    </location>
</feature>
<geneLocation type="plasmid" evidence="9">
    <name>pSE5416-KPC</name>
</geneLocation>
<evidence type="ECO:0000256" key="5">
    <source>
        <dbReference type="ARBA" id="ARBA00023136"/>
    </source>
</evidence>
<dbReference type="GO" id="GO:0005886">
    <property type="term" value="C:plasma membrane"/>
    <property type="evidence" value="ECO:0007669"/>
    <property type="project" value="UniProtKB-SubCell"/>
</dbReference>
<keyword evidence="4 6" id="KW-1133">Transmembrane helix</keyword>
<dbReference type="EMBL" id="MN894887">
    <property type="protein sequence ID" value="QNI17593.1"/>
    <property type="molecule type" value="Genomic_DNA"/>
</dbReference>
<keyword evidence="2" id="KW-1003">Cell membrane</keyword>
<accession>A0A7S6G609</accession>
<feature type="transmembrane region" description="Helical" evidence="6">
    <location>
        <begin position="88"/>
        <end position="107"/>
    </location>
</feature>
<reference evidence="9" key="2">
    <citation type="submission" date="2019-12" db="EMBL/GenBank/DDBJ databases">
        <title>Compelete sequence of pSE5416-KPC.</title>
        <authorList>
            <person name="Zhou D."/>
        </authorList>
    </citation>
    <scope>NUCLEOTIDE SEQUENCE</scope>
    <source>
        <strain evidence="9">SE5416</strain>
        <plasmid evidence="9">pSE5416-KPC</plasmid>
    </source>
</reference>
<dbReference type="AlphaFoldDB" id="A0A7S6G609"/>
<name>A0A7S6G609_PSEAI</name>
<dbReference type="Pfam" id="PF01292">
    <property type="entry name" value="Ni_hydr_CYTB"/>
    <property type="match status" value="1"/>
</dbReference>
<evidence type="ECO:0000256" key="6">
    <source>
        <dbReference type="SAM" id="Phobius"/>
    </source>
</evidence>
<dbReference type="SUPFAM" id="SSF81342">
    <property type="entry name" value="Transmembrane di-heme cytochromes"/>
    <property type="match status" value="1"/>
</dbReference>
<dbReference type="RefSeq" id="WP_199866721.1">
    <property type="nucleotide sequence ID" value="NZ_CP081348.1"/>
</dbReference>
<comment type="subcellular location">
    <subcellularLocation>
        <location evidence="1">Cell membrane</location>
        <topology evidence="1">Multi-pass membrane protein</topology>
    </subcellularLocation>
</comment>
<evidence type="ECO:0000256" key="4">
    <source>
        <dbReference type="ARBA" id="ARBA00022989"/>
    </source>
</evidence>
<geneLocation type="plasmid" evidence="8">
    <name>pSE5369-VIM</name>
</geneLocation>
<evidence type="ECO:0000259" key="7">
    <source>
        <dbReference type="Pfam" id="PF01292"/>
    </source>
</evidence>
<dbReference type="InterPro" id="IPR011577">
    <property type="entry name" value="Cyt_b561_bac/Ni-Hgenase"/>
</dbReference>
<evidence type="ECO:0000256" key="2">
    <source>
        <dbReference type="ARBA" id="ARBA00022475"/>
    </source>
</evidence>
<evidence type="ECO:0000313" key="9">
    <source>
        <dbReference type="EMBL" id="QNI17593.1"/>
    </source>
</evidence>